<evidence type="ECO:0000256" key="10">
    <source>
        <dbReference type="ARBA" id="ARBA00023125"/>
    </source>
</evidence>
<dbReference type="Proteomes" id="UP000263833">
    <property type="component" value="Unassembled WGS sequence"/>
</dbReference>
<dbReference type="PANTHER" id="PTHR32071">
    <property type="entry name" value="TRANSCRIPTIONAL REGULATORY PROTEIN"/>
    <property type="match status" value="1"/>
</dbReference>
<dbReference type="SMART" id="SM00382">
    <property type="entry name" value="AAA"/>
    <property type="match status" value="1"/>
</dbReference>
<feature type="modified residue" description="4-aspartylphosphate" evidence="17">
    <location>
        <position position="54"/>
    </location>
</feature>
<keyword evidence="21" id="KW-1185">Reference proteome</keyword>
<evidence type="ECO:0000256" key="1">
    <source>
        <dbReference type="ARBA" id="ARBA00004496"/>
    </source>
</evidence>
<dbReference type="SMART" id="SM00448">
    <property type="entry name" value="REC"/>
    <property type="match status" value="1"/>
</dbReference>
<dbReference type="Gene3D" id="3.40.50.2300">
    <property type="match status" value="1"/>
</dbReference>
<evidence type="ECO:0000256" key="4">
    <source>
        <dbReference type="ARBA" id="ARBA00022491"/>
    </source>
</evidence>
<dbReference type="PROSITE" id="PS00676">
    <property type="entry name" value="SIGMA54_INTERACT_2"/>
    <property type="match status" value="1"/>
</dbReference>
<dbReference type="InterPro" id="IPR009057">
    <property type="entry name" value="Homeodomain-like_sf"/>
</dbReference>
<dbReference type="InterPro" id="IPR003593">
    <property type="entry name" value="AAA+_ATPase"/>
</dbReference>
<dbReference type="Pfam" id="PF02954">
    <property type="entry name" value="HTH_8"/>
    <property type="match status" value="1"/>
</dbReference>
<dbReference type="SUPFAM" id="SSF46689">
    <property type="entry name" value="Homeodomain-like"/>
    <property type="match status" value="1"/>
</dbReference>
<keyword evidence="5 17" id="KW-0597">Phosphoprotein</keyword>
<evidence type="ECO:0000256" key="7">
    <source>
        <dbReference type="ARBA" id="ARBA00022840"/>
    </source>
</evidence>
<gene>
    <name evidence="20" type="ORF">DXH95_05440</name>
</gene>
<keyword evidence="10" id="KW-0238">DNA-binding</keyword>
<evidence type="ECO:0000256" key="5">
    <source>
        <dbReference type="ARBA" id="ARBA00022553"/>
    </source>
</evidence>
<dbReference type="PROSITE" id="PS50110">
    <property type="entry name" value="RESPONSE_REGULATORY"/>
    <property type="match status" value="1"/>
</dbReference>
<dbReference type="SUPFAM" id="SSF52172">
    <property type="entry name" value="CheY-like"/>
    <property type="match status" value="1"/>
</dbReference>
<evidence type="ECO:0000313" key="20">
    <source>
        <dbReference type="EMBL" id="RDV06842.1"/>
    </source>
</evidence>
<dbReference type="GO" id="GO:0000160">
    <property type="term" value="P:phosphorelay signal transduction system"/>
    <property type="evidence" value="ECO:0007669"/>
    <property type="project" value="UniProtKB-KW"/>
</dbReference>
<protein>
    <recommendedName>
        <fullName evidence="2">DNA-binding transcriptional regulator NtrC</fullName>
    </recommendedName>
    <alternativeName>
        <fullName evidence="14">Nitrogen regulation protein NR(I)</fullName>
    </alternativeName>
    <alternativeName>
        <fullName evidence="15">Nitrogen regulator I</fullName>
    </alternativeName>
</protein>
<evidence type="ECO:0000259" key="19">
    <source>
        <dbReference type="PROSITE" id="PS50110"/>
    </source>
</evidence>
<comment type="subcellular location">
    <subcellularLocation>
        <location evidence="1">Cytoplasm</location>
    </subcellularLocation>
</comment>
<evidence type="ECO:0000259" key="18">
    <source>
        <dbReference type="PROSITE" id="PS50045"/>
    </source>
</evidence>
<evidence type="ECO:0000256" key="13">
    <source>
        <dbReference type="ARBA" id="ARBA00023231"/>
    </source>
</evidence>
<evidence type="ECO:0000256" key="8">
    <source>
        <dbReference type="ARBA" id="ARBA00023012"/>
    </source>
</evidence>
<dbReference type="AlphaFoldDB" id="A0A371BGW7"/>
<dbReference type="InterPro" id="IPR011006">
    <property type="entry name" value="CheY-like_superfamily"/>
</dbReference>
<reference evidence="21" key="1">
    <citation type="submission" date="2018-08" db="EMBL/GenBank/DDBJ databases">
        <authorList>
            <person name="Kim S.-J."/>
            <person name="Jung G.-Y."/>
        </authorList>
    </citation>
    <scope>NUCLEOTIDE SEQUENCE [LARGE SCALE GENOMIC DNA]</scope>
    <source>
        <strain evidence="21">GY_G</strain>
    </source>
</reference>
<dbReference type="PROSITE" id="PS50045">
    <property type="entry name" value="SIGMA54_INTERACT_4"/>
    <property type="match status" value="1"/>
</dbReference>
<evidence type="ECO:0000256" key="15">
    <source>
        <dbReference type="ARBA" id="ARBA00031910"/>
    </source>
</evidence>
<keyword evidence="9" id="KW-0805">Transcription regulation</keyword>
<dbReference type="GO" id="GO:0005737">
    <property type="term" value="C:cytoplasm"/>
    <property type="evidence" value="ECO:0007669"/>
    <property type="project" value="UniProtKB-SubCell"/>
</dbReference>
<keyword evidence="7" id="KW-0067">ATP-binding</keyword>
<keyword evidence="8" id="KW-0902">Two-component regulatory system</keyword>
<dbReference type="OrthoDB" id="5506131at2"/>
<dbReference type="PANTHER" id="PTHR32071:SF95">
    <property type="entry name" value="DNA-BINDING TRANSCRIPTIONAL REGULATOR NTRC"/>
    <property type="match status" value="1"/>
</dbReference>
<dbReference type="FunFam" id="3.40.50.300:FF:000006">
    <property type="entry name" value="DNA-binding transcriptional regulator NtrC"/>
    <property type="match status" value="1"/>
</dbReference>
<evidence type="ECO:0000313" key="21">
    <source>
        <dbReference type="Proteomes" id="UP000263833"/>
    </source>
</evidence>
<sequence length="478" mass="52479">MSIDKVLIVEDDSSIGMVVRSALEAEGIEVDVCESTTDRDAALAGNRYDLMLTDVVLKDRDGISSLEDVIAQWPDMPIIIMSAQNTLDTAVRASEINAFEYFPKPFDLDELVLAVKQGIEKRRADNQSDSGTLLEATMPMVGRSPAMQDVYRMVARLLRNDLTALILGESGTGKELVAEAIHNLGHRKTGPFVAVNMAAIPSELIEAELFGHEKGAFTGAVGQGIGRFEQAQGGTLFLDEIGDMPYHAQTRLLRTLQSGTISRIGGKASIRLDVRIIAATNQDLEALIAEGKFREDLYYRLNVVPVHLPPLRARPEDIGLLTRHFLNLATREGLPAKQIDEDAIAILTGMPWRGNVRELKNFIYRLVLTAREDRISEATITQIAVPGDEEAVANLAGCSFDAAVAQFMNDQKRRGQGRDRIYAKALAEFEKPLLQSVMGLARGNQLQAAAMLGINRNTLRKKLSDYGLTGNKLGEPRR</sequence>
<evidence type="ECO:0000256" key="6">
    <source>
        <dbReference type="ARBA" id="ARBA00022741"/>
    </source>
</evidence>
<evidence type="ECO:0000256" key="2">
    <source>
        <dbReference type="ARBA" id="ARBA00019059"/>
    </source>
</evidence>
<evidence type="ECO:0000256" key="3">
    <source>
        <dbReference type="ARBA" id="ARBA00022490"/>
    </source>
</evidence>
<dbReference type="RefSeq" id="WP_115548389.1">
    <property type="nucleotide sequence ID" value="NZ_QRGP01000001.1"/>
</dbReference>
<feature type="domain" description="Sigma-54 factor interaction" evidence="18">
    <location>
        <begin position="140"/>
        <end position="368"/>
    </location>
</feature>
<dbReference type="Gene3D" id="3.40.50.300">
    <property type="entry name" value="P-loop containing nucleotide triphosphate hydrolases"/>
    <property type="match status" value="1"/>
</dbReference>
<organism evidence="20 21">
    <name type="scientific">Sphingorhabdus pulchriflava</name>
    <dbReference type="NCBI Taxonomy" id="2292257"/>
    <lineage>
        <taxon>Bacteria</taxon>
        <taxon>Pseudomonadati</taxon>
        <taxon>Pseudomonadota</taxon>
        <taxon>Alphaproteobacteria</taxon>
        <taxon>Sphingomonadales</taxon>
        <taxon>Sphingomonadaceae</taxon>
        <taxon>Sphingorhabdus</taxon>
    </lineage>
</organism>
<name>A0A371BGW7_9SPHN</name>
<proteinExistence type="predicted"/>
<keyword evidence="12" id="KW-0804">Transcription</keyword>
<evidence type="ECO:0000256" key="11">
    <source>
        <dbReference type="ARBA" id="ARBA00023159"/>
    </source>
</evidence>
<evidence type="ECO:0000256" key="16">
    <source>
        <dbReference type="ARBA" id="ARBA00043886"/>
    </source>
</evidence>
<dbReference type="Pfam" id="PF25601">
    <property type="entry name" value="AAA_lid_14"/>
    <property type="match status" value="1"/>
</dbReference>
<keyword evidence="3" id="KW-0963">Cytoplasm</keyword>
<dbReference type="Gene3D" id="1.10.8.60">
    <property type="match status" value="1"/>
</dbReference>
<dbReference type="GO" id="GO:0006355">
    <property type="term" value="P:regulation of DNA-templated transcription"/>
    <property type="evidence" value="ECO:0007669"/>
    <property type="project" value="InterPro"/>
</dbReference>
<dbReference type="InterPro" id="IPR025943">
    <property type="entry name" value="Sigma_54_int_dom_ATP-bd_2"/>
</dbReference>
<dbReference type="Pfam" id="PF00072">
    <property type="entry name" value="Response_reg"/>
    <property type="match status" value="1"/>
</dbReference>
<dbReference type="Gene3D" id="1.10.10.60">
    <property type="entry name" value="Homeodomain-like"/>
    <property type="match status" value="1"/>
</dbReference>
<dbReference type="PRINTS" id="PR01590">
    <property type="entry name" value="HTHFIS"/>
</dbReference>
<accession>A0A371BGW7</accession>
<dbReference type="InterPro" id="IPR002197">
    <property type="entry name" value="HTH_Fis"/>
</dbReference>
<keyword evidence="4" id="KW-0678">Repressor</keyword>
<dbReference type="InterPro" id="IPR001789">
    <property type="entry name" value="Sig_transdc_resp-reg_receiver"/>
</dbReference>
<feature type="domain" description="Response regulatory" evidence="19">
    <location>
        <begin position="5"/>
        <end position="119"/>
    </location>
</feature>
<dbReference type="GO" id="GO:0043565">
    <property type="term" value="F:sequence-specific DNA binding"/>
    <property type="evidence" value="ECO:0007669"/>
    <property type="project" value="InterPro"/>
</dbReference>
<evidence type="ECO:0000256" key="12">
    <source>
        <dbReference type="ARBA" id="ARBA00023163"/>
    </source>
</evidence>
<dbReference type="InterPro" id="IPR027417">
    <property type="entry name" value="P-loop_NTPase"/>
</dbReference>
<dbReference type="EMBL" id="QRGP01000001">
    <property type="protein sequence ID" value="RDV06842.1"/>
    <property type="molecule type" value="Genomic_DNA"/>
</dbReference>
<evidence type="ECO:0000256" key="14">
    <source>
        <dbReference type="ARBA" id="ARBA00029881"/>
    </source>
</evidence>
<dbReference type="CDD" id="cd00009">
    <property type="entry name" value="AAA"/>
    <property type="match status" value="1"/>
</dbReference>
<evidence type="ECO:0000256" key="9">
    <source>
        <dbReference type="ARBA" id="ARBA00023015"/>
    </source>
</evidence>
<dbReference type="InterPro" id="IPR058031">
    <property type="entry name" value="AAA_lid_NorR"/>
</dbReference>
<comment type="function">
    <text evidence="16">Member of the two-component regulatory system NtrB/NtrC, which controls expression of the nitrogen-regulated (ntr) genes in response to nitrogen limitation. Phosphorylated NtrC binds directly to DNA and stimulates the formation of open promoter-sigma54-RNA polymerase complexes.</text>
</comment>
<keyword evidence="6" id="KW-0547">Nucleotide-binding</keyword>
<dbReference type="GO" id="GO:0005524">
    <property type="term" value="F:ATP binding"/>
    <property type="evidence" value="ECO:0007669"/>
    <property type="project" value="UniProtKB-KW"/>
</dbReference>
<dbReference type="SUPFAM" id="SSF52540">
    <property type="entry name" value="P-loop containing nucleoside triphosphate hydrolases"/>
    <property type="match status" value="1"/>
</dbReference>
<evidence type="ECO:0000256" key="17">
    <source>
        <dbReference type="PROSITE-ProRule" id="PRU00169"/>
    </source>
</evidence>
<keyword evidence="13" id="KW-0535">Nitrogen fixation</keyword>
<dbReference type="Pfam" id="PF00158">
    <property type="entry name" value="Sigma54_activat"/>
    <property type="match status" value="1"/>
</dbReference>
<keyword evidence="11" id="KW-0010">Activator</keyword>
<dbReference type="InterPro" id="IPR002078">
    <property type="entry name" value="Sigma_54_int"/>
</dbReference>
<comment type="caution">
    <text evidence="20">The sequence shown here is derived from an EMBL/GenBank/DDBJ whole genome shotgun (WGS) entry which is preliminary data.</text>
</comment>